<dbReference type="InterPro" id="IPR019996">
    <property type="entry name" value="Salicylate_synthase"/>
</dbReference>
<dbReference type="PANTHER" id="PTHR11236:SF48">
    <property type="entry name" value="ISOCHORISMATE SYNTHASE MENF"/>
    <property type="match status" value="1"/>
</dbReference>
<dbReference type="EMBL" id="MAXA01000169">
    <property type="protein sequence ID" value="OHV31132.1"/>
    <property type="molecule type" value="Genomic_DNA"/>
</dbReference>
<keyword evidence="3" id="KW-0460">Magnesium</keyword>
<dbReference type="GO" id="GO:0046872">
    <property type="term" value="F:metal ion binding"/>
    <property type="evidence" value="ECO:0007669"/>
    <property type="project" value="UniProtKB-KW"/>
</dbReference>
<dbReference type="InterPro" id="IPR019999">
    <property type="entry name" value="Anth_synth_I-like"/>
</dbReference>
<accession>A0A1S1QDJ2</accession>
<evidence type="ECO:0000256" key="2">
    <source>
        <dbReference type="ARBA" id="ARBA00022723"/>
    </source>
</evidence>
<gene>
    <name evidence="6" type="ORF">BBK14_16400</name>
</gene>
<dbReference type="SUPFAM" id="SSF56322">
    <property type="entry name" value="ADC synthase"/>
    <property type="match status" value="1"/>
</dbReference>
<dbReference type="Gene3D" id="3.60.120.10">
    <property type="entry name" value="Anthranilate synthase"/>
    <property type="match status" value="1"/>
</dbReference>
<keyword evidence="4" id="KW-0456">Lyase</keyword>
<dbReference type="PANTHER" id="PTHR11236">
    <property type="entry name" value="AMINOBENZOATE/ANTHRANILATE SYNTHASE"/>
    <property type="match status" value="1"/>
</dbReference>
<dbReference type="GO" id="GO:0016833">
    <property type="term" value="F:oxo-acid-lyase activity"/>
    <property type="evidence" value="ECO:0007669"/>
    <property type="project" value="InterPro"/>
</dbReference>
<evidence type="ECO:0000256" key="4">
    <source>
        <dbReference type="ARBA" id="ARBA00023239"/>
    </source>
</evidence>
<dbReference type="NCBIfam" id="TIGR03494">
    <property type="entry name" value="salicyl_syn"/>
    <property type="match status" value="1"/>
</dbReference>
<evidence type="ECO:0000256" key="1">
    <source>
        <dbReference type="ARBA" id="ARBA00001946"/>
    </source>
</evidence>
<evidence type="ECO:0000313" key="7">
    <source>
        <dbReference type="Proteomes" id="UP000179769"/>
    </source>
</evidence>
<evidence type="ECO:0000313" key="6">
    <source>
        <dbReference type="EMBL" id="OHV31132.1"/>
    </source>
</evidence>
<dbReference type="AlphaFoldDB" id="A0A1S1QDJ2"/>
<organism evidence="6 7">
    <name type="scientific">Parafrankia soli</name>
    <dbReference type="NCBI Taxonomy" id="2599596"/>
    <lineage>
        <taxon>Bacteria</taxon>
        <taxon>Bacillati</taxon>
        <taxon>Actinomycetota</taxon>
        <taxon>Actinomycetes</taxon>
        <taxon>Frankiales</taxon>
        <taxon>Frankiaceae</taxon>
        <taxon>Parafrankia</taxon>
    </lineage>
</organism>
<dbReference type="InterPro" id="IPR015890">
    <property type="entry name" value="Chorismate_C"/>
</dbReference>
<keyword evidence="2" id="KW-0479">Metal-binding</keyword>
<dbReference type="GO" id="GO:0000162">
    <property type="term" value="P:L-tryptophan biosynthetic process"/>
    <property type="evidence" value="ECO:0007669"/>
    <property type="project" value="TreeGrafter"/>
</dbReference>
<sequence length="459" mass="48632">MTGPADPAACATGLAAARLFDQCVLYERDGAWWYAGGALCGVTLHRDRVVVHYGNRQTNRPVTRSPVVELSQLAATFPVDDWRAYGWVAFEFATDVGPGGLSTGWHPGQGVGEGGDAAGRAVRHRTAAPLAQLIVPEVEIRITPRRLDVRGTDEATVARVLAAVERLPADGPGGGERYQPGPLDVVTPGADAYQQAVATAVERIQAGRLAKVVLSRRVPVPFAVDLAATCLRGRRANSPARTFLVDLPGTRAVGFSPETVAEIGADGEVSSQPLAGTRPLGRGVEQDALARAELWSDAKEVFEHAVSVRAVTDDLAGICASDSVVVRRFMDVEARGSVQHLASRVAGRLRPDVTNWEALAALSPAITASGIPRRVAYQTVAELEPTGRGLYAGAVVQVGQDGFLDAALALRCLHTHGGRTWLQAGAGVVADSRPLREYAETCEKFASIAPHLVPAHRRQ</sequence>
<dbReference type="Pfam" id="PF00425">
    <property type="entry name" value="Chorismate_bind"/>
    <property type="match status" value="1"/>
</dbReference>
<evidence type="ECO:0000256" key="3">
    <source>
        <dbReference type="ARBA" id="ARBA00022842"/>
    </source>
</evidence>
<dbReference type="InterPro" id="IPR005801">
    <property type="entry name" value="ADC_synthase"/>
</dbReference>
<proteinExistence type="predicted"/>
<feature type="domain" description="Chorismate-utilising enzyme C-terminal" evidence="5">
    <location>
        <begin position="191"/>
        <end position="444"/>
    </location>
</feature>
<comment type="cofactor">
    <cofactor evidence="1">
        <name>Mg(2+)</name>
        <dbReference type="ChEBI" id="CHEBI:18420"/>
    </cofactor>
</comment>
<dbReference type="GO" id="GO:0008909">
    <property type="term" value="F:isochorismate synthase activity"/>
    <property type="evidence" value="ECO:0007669"/>
    <property type="project" value="InterPro"/>
</dbReference>
<dbReference type="Proteomes" id="UP000179769">
    <property type="component" value="Unassembled WGS sequence"/>
</dbReference>
<protein>
    <submittedName>
        <fullName evidence="6">Salicylate synthase</fullName>
    </submittedName>
</protein>
<evidence type="ECO:0000259" key="5">
    <source>
        <dbReference type="Pfam" id="PF00425"/>
    </source>
</evidence>
<comment type="caution">
    <text evidence="6">The sequence shown here is derived from an EMBL/GenBank/DDBJ whole genome shotgun (WGS) entry which is preliminary data.</text>
</comment>
<name>A0A1S1QDJ2_9ACTN</name>
<keyword evidence="7" id="KW-1185">Reference proteome</keyword>
<reference evidence="7" key="1">
    <citation type="submission" date="2016-07" db="EMBL/GenBank/DDBJ databases">
        <title>Frankia sp. NRRL B-16219 Genome sequencing.</title>
        <authorList>
            <person name="Ghodhbane-Gtari F."/>
            <person name="Swanson E."/>
            <person name="Gueddou A."/>
            <person name="Louati M."/>
            <person name="Nouioui I."/>
            <person name="Hezbri K."/>
            <person name="Abebe-Akele F."/>
            <person name="Simpson S."/>
            <person name="Morris K."/>
            <person name="Thomas K."/>
            <person name="Gtari M."/>
            <person name="Tisa L.S."/>
        </authorList>
    </citation>
    <scope>NUCLEOTIDE SEQUENCE [LARGE SCALE GENOMIC DNA]</scope>
    <source>
        <strain evidence="7">NRRL B-16219</strain>
    </source>
</reference>